<feature type="domain" description="Heterokaryon incompatibility" evidence="1">
    <location>
        <begin position="25"/>
        <end position="123"/>
    </location>
</feature>
<evidence type="ECO:0000313" key="2">
    <source>
        <dbReference type="EMBL" id="OJT06984.1"/>
    </source>
</evidence>
<dbReference type="PANTHER" id="PTHR10622">
    <property type="entry name" value="HET DOMAIN-CONTAINING PROTEIN"/>
    <property type="match status" value="1"/>
</dbReference>
<accession>A0A1M2VHA3</accession>
<dbReference type="Pfam" id="PF06985">
    <property type="entry name" value="HET"/>
    <property type="match status" value="1"/>
</dbReference>
<evidence type="ECO:0000313" key="3">
    <source>
        <dbReference type="Proteomes" id="UP000184267"/>
    </source>
</evidence>
<gene>
    <name evidence="2" type="ORF">TRAPUB_2185</name>
</gene>
<dbReference type="OrthoDB" id="2749026at2759"/>
<comment type="caution">
    <text evidence="2">The sequence shown here is derived from an EMBL/GenBank/DDBJ whole genome shotgun (WGS) entry which is preliminary data.</text>
</comment>
<dbReference type="EMBL" id="MNAD01001233">
    <property type="protein sequence ID" value="OJT06984.1"/>
    <property type="molecule type" value="Genomic_DNA"/>
</dbReference>
<dbReference type="InterPro" id="IPR010730">
    <property type="entry name" value="HET"/>
</dbReference>
<dbReference type="AlphaFoldDB" id="A0A1M2VHA3"/>
<protein>
    <submittedName>
        <fullName evidence="2">Vegetative incompatibility protein HET-E-1</fullName>
    </submittedName>
</protein>
<proteinExistence type="predicted"/>
<sequence length="531" mass="59701">MRLIDITQLNNLKFHEVEDPRYVRYAILSHVWNKNDGEGAFVPEPTFQDLLLVMQESGALSEKDARFTKLTGFIRAANARGYQYVWADMCCIDKTSSAEVAKAIASMYSWYQYAGVCYAYLKDVPAPQCEPDSLPPGPPTQFFQSEWFKRLWTLQELLAPKSLIFFSEDWHVIGTKRGLSQTIQAITNIDAEVLTGKREVHEVSVKCRMSWAMNRTSSNPNDRAHCLAGLLRVRVVVLYGEQECAFIHLQPELEKVRRISDPTLLASGLRRRFSCLLLVFPENERCGGDLWQTDHVRARSQLSSRFLYWDTGYLFVSSPGVVLQTVQLTTATYNQPKFYLPLSAPMDHWRVGDPWKAETFRENGGHFDVHLFGWYQSAMGGAGSIIGQTPLSKDNPSHSIISSPPIDLTIYVRNGDQRIAVEVIETAFASCLRPPCCLPTGSLTSKEDNLKFPLVGSTILHTAPSCFRTSHSAATLGQEGQICAFSTAAVYELTGCALGHYASQDHVSEKFTLHVWLRVFLTAPRRLRSAL</sequence>
<keyword evidence="3" id="KW-1185">Reference proteome</keyword>
<evidence type="ECO:0000259" key="1">
    <source>
        <dbReference type="Pfam" id="PF06985"/>
    </source>
</evidence>
<dbReference type="STRING" id="154538.A0A1M2VHA3"/>
<reference evidence="2 3" key="1">
    <citation type="submission" date="2016-10" db="EMBL/GenBank/DDBJ databases">
        <title>Genome sequence of the basidiomycete white-rot fungus Trametes pubescens.</title>
        <authorList>
            <person name="Makela M.R."/>
            <person name="Granchi Z."/>
            <person name="Peng M."/>
            <person name="De Vries R.P."/>
            <person name="Grigoriev I."/>
            <person name="Riley R."/>
            <person name="Hilden K."/>
        </authorList>
    </citation>
    <scope>NUCLEOTIDE SEQUENCE [LARGE SCALE GENOMIC DNA]</scope>
    <source>
        <strain evidence="2 3">FBCC735</strain>
    </source>
</reference>
<name>A0A1M2VHA3_TRAPU</name>
<organism evidence="2 3">
    <name type="scientific">Trametes pubescens</name>
    <name type="common">White-rot fungus</name>
    <dbReference type="NCBI Taxonomy" id="154538"/>
    <lineage>
        <taxon>Eukaryota</taxon>
        <taxon>Fungi</taxon>
        <taxon>Dikarya</taxon>
        <taxon>Basidiomycota</taxon>
        <taxon>Agaricomycotina</taxon>
        <taxon>Agaricomycetes</taxon>
        <taxon>Polyporales</taxon>
        <taxon>Polyporaceae</taxon>
        <taxon>Trametes</taxon>
    </lineage>
</organism>
<dbReference type="Proteomes" id="UP000184267">
    <property type="component" value="Unassembled WGS sequence"/>
</dbReference>
<dbReference type="PANTHER" id="PTHR10622:SF10">
    <property type="entry name" value="HET DOMAIN-CONTAINING PROTEIN"/>
    <property type="match status" value="1"/>
</dbReference>